<keyword evidence="6 9" id="KW-0067">ATP-binding</keyword>
<evidence type="ECO:0000256" key="6">
    <source>
        <dbReference type="ARBA" id="ARBA00022840"/>
    </source>
</evidence>
<evidence type="ECO:0000256" key="5">
    <source>
        <dbReference type="ARBA" id="ARBA00022741"/>
    </source>
</evidence>
<gene>
    <name evidence="9" type="primary">xylG_2</name>
    <name evidence="9" type="ORF">NCTC13635_03910</name>
</gene>
<evidence type="ECO:0000256" key="2">
    <source>
        <dbReference type="ARBA" id="ARBA00022475"/>
    </source>
</evidence>
<dbReference type="InterPro" id="IPR027417">
    <property type="entry name" value="P-loop_NTPase"/>
</dbReference>
<dbReference type="PANTHER" id="PTHR43790">
    <property type="entry name" value="CARBOHYDRATE TRANSPORT ATP-BINDING PROTEIN MG119-RELATED"/>
    <property type="match status" value="1"/>
</dbReference>
<evidence type="ECO:0000256" key="3">
    <source>
        <dbReference type="ARBA" id="ARBA00022597"/>
    </source>
</evidence>
<dbReference type="PANTHER" id="PTHR43790:SF1">
    <property type="entry name" value="XYLOSE IMPORT ATP-BINDING PROTEIN XYLG"/>
    <property type="match status" value="1"/>
</dbReference>
<evidence type="ECO:0000313" key="9">
    <source>
        <dbReference type="EMBL" id="VEB03785.1"/>
    </source>
</evidence>
<dbReference type="InterPro" id="IPR050107">
    <property type="entry name" value="ABC_carbohydrate_import_ATPase"/>
</dbReference>
<proteinExistence type="predicted"/>
<accession>A0A447RVA9</accession>
<dbReference type="Proteomes" id="UP000282433">
    <property type="component" value="Chromosome"/>
</dbReference>
<evidence type="ECO:0000256" key="1">
    <source>
        <dbReference type="ARBA" id="ARBA00022448"/>
    </source>
</evidence>
<evidence type="ECO:0000256" key="4">
    <source>
        <dbReference type="ARBA" id="ARBA00022737"/>
    </source>
</evidence>
<keyword evidence="9" id="KW-0378">Hydrolase</keyword>
<dbReference type="GO" id="GO:0016787">
    <property type="term" value="F:hydrolase activity"/>
    <property type="evidence" value="ECO:0007669"/>
    <property type="project" value="UniProtKB-KW"/>
</dbReference>
<keyword evidence="2" id="KW-1003">Cell membrane</keyword>
<evidence type="ECO:0000256" key="8">
    <source>
        <dbReference type="ARBA" id="ARBA00023136"/>
    </source>
</evidence>
<dbReference type="AlphaFoldDB" id="A0A447RVA9"/>
<sequence>MRSKRSPIRSGVIRDGQHIGTRDASGMSEDDIITMMVGRELTALYPSEPHAHGEEILRVEHLTAWHPVNRHIKRVNDVSFSLRRGEILGIAGLVGAGRTEAVTVPVRRLAGALARGDLY</sequence>
<dbReference type="GO" id="GO:0005524">
    <property type="term" value="F:ATP binding"/>
    <property type="evidence" value="ECO:0007669"/>
    <property type="project" value="UniProtKB-KW"/>
</dbReference>
<keyword evidence="3" id="KW-0762">Sugar transport</keyword>
<keyword evidence="1" id="KW-0813">Transport</keyword>
<protein>
    <submittedName>
        <fullName evidence="9">D-xylose transport ATP-binding protein XylG</fullName>
        <ecNumber evidence="9">3.6.3.17</ecNumber>
    </submittedName>
</protein>
<keyword evidence="5" id="KW-0547">Nucleotide-binding</keyword>
<dbReference type="SUPFAM" id="SSF52540">
    <property type="entry name" value="P-loop containing nucleoside triphosphate hydrolases"/>
    <property type="match status" value="1"/>
</dbReference>
<reference evidence="9 10" key="1">
    <citation type="submission" date="2018-12" db="EMBL/GenBank/DDBJ databases">
        <authorList>
            <consortium name="Pathogen Informatics"/>
        </authorList>
    </citation>
    <scope>NUCLEOTIDE SEQUENCE [LARGE SCALE GENOMIC DNA]</scope>
    <source>
        <strain evidence="9 10">NCTC13635</strain>
    </source>
</reference>
<evidence type="ECO:0000313" key="10">
    <source>
        <dbReference type="Proteomes" id="UP000282433"/>
    </source>
</evidence>
<dbReference type="Gene3D" id="3.40.50.300">
    <property type="entry name" value="P-loop containing nucleotide triphosphate hydrolases"/>
    <property type="match status" value="1"/>
</dbReference>
<keyword evidence="7" id="KW-1278">Translocase</keyword>
<keyword evidence="4" id="KW-0677">Repeat</keyword>
<name>A0A447RVA9_KLEPN</name>
<organism evidence="9 10">
    <name type="scientific">Klebsiella pneumoniae</name>
    <dbReference type="NCBI Taxonomy" id="573"/>
    <lineage>
        <taxon>Bacteria</taxon>
        <taxon>Pseudomonadati</taxon>
        <taxon>Pseudomonadota</taxon>
        <taxon>Gammaproteobacteria</taxon>
        <taxon>Enterobacterales</taxon>
        <taxon>Enterobacteriaceae</taxon>
        <taxon>Klebsiella/Raoultella group</taxon>
        <taxon>Klebsiella</taxon>
        <taxon>Klebsiella pneumoniae complex</taxon>
    </lineage>
</organism>
<dbReference type="EC" id="3.6.3.17" evidence="9"/>
<dbReference type="EMBL" id="LR134162">
    <property type="protein sequence ID" value="VEB03785.1"/>
    <property type="molecule type" value="Genomic_DNA"/>
</dbReference>
<keyword evidence="8" id="KW-0472">Membrane</keyword>
<evidence type="ECO:0000256" key="7">
    <source>
        <dbReference type="ARBA" id="ARBA00022967"/>
    </source>
</evidence>